<name>A0A0J1JMF2_9GAMM</name>
<gene>
    <name evidence="2" type="ORF">ABT56_19450</name>
</gene>
<dbReference type="EMBL" id="LDOT01000034">
    <property type="protein sequence ID" value="KLV03307.1"/>
    <property type="molecule type" value="Genomic_DNA"/>
</dbReference>
<keyword evidence="1" id="KW-0732">Signal</keyword>
<comment type="caution">
    <text evidence="2">The sequence shown here is derived from an EMBL/GenBank/DDBJ whole genome shotgun (WGS) entry which is preliminary data.</text>
</comment>
<keyword evidence="3" id="KW-1185">Reference proteome</keyword>
<dbReference type="RefSeq" id="WP_047880576.1">
    <property type="nucleotide sequence ID" value="NZ_LDOT01000034.1"/>
</dbReference>
<feature type="signal peptide" evidence="1">
    <location>
        <begin position="1"/>
        <end position="19"/>
    </location>
</feature>
<dbReference type="OrthoDB" id="8911446at2"/>
<dbReference type="PATRIC" id="fig|1195763.3.peg.4163"/>
<proteinExistence type="predicted"/>
<reference evidence="2 3" key="1">
    <citation type="submission" date="2015-05" db="EMBL/GenBank/DDBJ databases">
        <title>Photobacterium galathea sp. nov.</title>
        <authorList>
            <person name="Machado H."/>
            <person name="Gram L."/>
        </authorList>
    </citation>
    <scope>NUCLEOTIDE SEQUENCE [LARGE SCALE GENOMIC DNA]</scope>
    <source>
        <strain evidence="2 3">CGMCC 1.12159</strain>
    </source>
</reference>
<dbReference type="AlphaFoldDB" id="A0A0J1JMF2"/>
<evidence type="ECO:0000313" key="2">
    <source>
        <dbReference type="EMBL" id="KLV03307.1"/>
    </source>
</evidence>
<accession>A0A0J1JMF2</accession>
<protein>
    <submittedName>
        <fullName evidence="2">Uncharacterized protein</fullName>
    </submittedName>
</protein>
<feature type="chain" id="PRO_5005253777" evidence="1">
    <location>
        <begin position="20"/>
        <end position="179"/>
    </location>
</feature>
<dbReference type="Proteomes" id="UP000036097">
    <property type="component" value="Unassembled WGS sequence"/>
</dbReference>
<organism evidence="2 3">
    <name type="scientific">Photobacterium aquae</name>
    <dbReference type="NCBI Taxonomy" id="1195763"/>
    <lineage>
        <taxon>Bacteria</taxon>
        <taxon>Pseudomonadati</taxon>
        <taxon>Pseudomonadota</taxon>
        <taxon>Gammaproteobacteria</taxon>
        <taxon>Vibrionales</taxon>
        <taxon>Vibrionaceae</taxon>
        <taxon>Photobacterium</taxon>
    </lineage>
</organism>
<evidence type="ECO:0000256" key="1">
    <source>
        <dbReference type="SAM" id="SignalP"/>
    </source>
</evidence>
<evidence type="ECO:0000313" key="3">
    <source>
        <dbReference type="Proteomes" id="UP000036097"/>
    </source>
</evidence>
<sequence length="179" mass="20564">MKKIVITLFLSMLSVMSSASDLGPVEMLDGKVLMLTPYKFKEMSDEQIKAHFGSKSQRPDEVLSNESGDVMLMYSYTQDPISSKYFRYQHRSLSKKVHKGMPPGSKWIRDQVIEQNGNDFIVMEFILPTIGNRMSQHLIVYGASVNERFLTIHFTTSIELADEWLPKGKEMMESIFILK</sequence>